<reference evidence="4" key="1">
    <citation type="journal article" date="2017" name="Nature">
        <title>The genome of Chenopodium quinoa.</title>
        <authorList>
            <person name="Jarvis D.E."/>
            <person name="Ho Y.S."/>
            <person name="Lightfoot D.J."/>
            <person name="Schmoeckel S.M."/>
            <person name="Li B."/>
            <person name="Borm T.J.A."/>
            <person name="Ohyanagi H."/>
            <person name="Mineta K."/>
            <person name="Michell C.T."/>
            <person name="Saber N."/>
            <person name="Kharbatia N.M."/>
            <person name="Rupper R.R."/>
            <person name="Sharp A.R."/>
            <person name="Dally N."/>
            <person name="Boughton B.A."/>
            <person name="Woo Y.H."/>
            <person name="Gao G."/>
            <person name="Schijlen E.G.W.M."/>
            <person name="Guo X."/>
            <person name="Momin A.A."/>
            <person name="Negrao S."/>
            <person name="Al-Babili S."/>
            <person name="Gehring C."/>
            <person name="Roessner U."/>
            <person name="Jung C."/>
            <person name="Murphy K."/>
            <person name="Arold S.T."/>
            <person name="Gojobori T."/>
            <person name="van der Linden C.G."/>
            <person name="van Loo E.N."/>
            <person name="Jellen E.N."/>
            <person name="Maughan P.J."/>
            <person name="Tester M."/>
        </authorList>
    </citation>
    <scope>NUCLEOTIDE SEQUENCE [LARGE SCALE GENOMIC DNA]</scope>
    <source>
        <strain evidence="4">cv. PI 614886</strain>
    </source>
</reference>
<dbReference type="EnsemblPlants" id="AUR62017493-RA">
    <property type="protein sequence ID" value="AUR62017493-RA:cds"/>
    <property type="gene ID" value="AUR62017493"/>
</dbReference>
<dbReference type="PRINTS" id="PR00081">
    <property type="entry name" value="GDHRDH"/>
</dbReference>
<accession>A0A803LRB4</accession>
<keyword evidence="3" id="KW-1133">Transmembrane helix</keyword>
<evidence type="ECO:0000313" key="4">
    <source>
        <dbReference type="EnsemblPlants" id="AUR62017493-RA:cds"/>
    </source>
</evidence>
<dbReference type="PANTHER" id="PTHR42898:SF6">
    <property type="entry name" value="NADP-DEPENDENT MANNITOL DEHYDROGENASE"/>
    <property type="match status" value="1"/>
</dbReference>
<dbReference type="SUPFAM" id="SSF51735">
    <property type="entry name" value="NAD(P)-binding Rossmann-fold domains"/>
    <property type="match status" value="1"/>
</dbReference>
<proteinExistence type="predicted"/>
<sequence>MSTNLESGYHLSQLAYPLLKKSGSGNIIFMSSVAGVVSIGGASLYGATKGAMNQLAKNLACEWGKDNIRVNFVAPWFIRTPLTNQAVDNMEGFLKTVESITPLGRIGEPEEVSSVVAFLCMPVASYITGQTICIDGGFTVKGL</sequence>
<dbReference type="InterPro" id="IPR045000">
    <property type="entry name" value="TR"/>
</dbReference>
<dbReference type="InterPro" id="IPR036291">
    <property type="entry name" value="NAD(P)-bd_dom_sf"/>
</dbReference>
<protein>
    <recommendedName>
        <fullName evidence="6">Tropinone reductase</fullName>
    </recommendedName>
</protein>
<dbReference type="PROSITE" id="PS00061">
    <property type="entry name" value="ADH_SHORT"/>
    <property type="match status" value="1"/>
</dbReference>
<reference evidence="4" key="2">
    <citation type="submission" date="2021-03" db="UniProtKB">
        <authorList>
            <consortium name="EnsemblPlants"/>
        </authorList>
    </citation>
    <scope>IDENTIFICATION</scope>
</reference>
<feature type="transmembrane region" description="Helical" evidence="3">
    <location>
        <begin position="27"/>
        <end position="47"/>
    </location>
</feature>
<keyword evidence="1" id="KW-0521">NADP</keyword>
<dbReference type="AlphaFoldDB" id="A0A803LRB4"/>
<evidence type="ECO:0008006" key="6">
    <source>
        <dbReference type="Google" id="ProtNLM"/>
    </source>
</evidence>
<dbReference type="PANTHER" id="PTHR42898">
    <property type="entry name" value="TROPINONE REDUCTASE"/>
    <property type="match status" value="1"/>
</dbReference>
<evidence type="ECO:0000256" key="1">
    <source>
        <dbReference type="ARBA" id="ARBA00022857"/>
    </source>
</evidence>
<dbReference type="InterPro" id="IPR002347">
    <property type="entry name" value="SDR_fam"/>
</dbReference>
<dbReference type="Gene3D" id="3.40.50.720">
    <property type="entry name" value="NAD(P)-binding Rossmann-like Domain"/>
    <property type="match status" value="1"/>
</dbReference>
<dbReference type="Gramene" id="AUR62017493-RA">
    <property type="protein sequence ID" value="AUR62017493-RA:cds"/>
    <property type="gene ID" value="AUR62017493"/>
</dbReference>
<dbReference type="OMA" id="SIMAYAP"/>
<keyword evidence="2" id="KW-0560">Oxidoreductase</keyword>
<evidence type="ECO:0000313" key="5">
    <source>
        <dbReference type="Proteomes" id="UP000596660"/>
    </source>
</evidence>
<dbReference type="GO" id="GO:0016491">
    <property type="term" value="F:oxidoreductase activity"/>
    <property type="evidence" value="ECO:0007669"/>
    <property type="project" value="UniProtKB-KW"/>
</dbReference>
<dbReference type="InterPro" id="IPR020904">
    <property type="entry name" value="Sc_DH/Rdtase_CS"/>
</dbReference>
<evidence type="ECO:0000256" key="2">
    <source>
        <dbReference type="ARBA" id="ARBA00023002"/>
    </source>
</evidence>
<dbReference type="Pfam" id="PF13561">
    <property type="entry name" value="adh_short_C2"/>
    <property type="match status" value="1"/>
</dbReference>
<keyword evidence="3" id="KW-0812">Transmembrane</keyword>
<dbReference type="Proteomes" id="UP000596660">
    <property type="component" value="Unplaced"/>
</dbReference>
<name>A0A803LRB4_CHEQI</name>
<keyword evidence="5" id="KW-1185">Reference proteome</keyword>
<organism evidence="4 5">
    <name type="scientific">Chenopodium quinoa</name>
    <name type="common">Quinoa</name>
    <dbReference type="NCBI Taxonomy" id="63459"/>
    <lineage>
        <taxon>Eukaryota</taxon>
        <taxon>Viridiplantae</taxon>
        <taxon>Streptophyta</taxon>
        <taxon>Embryophyta</taxon>
        <taxon>Tracheophyta</taxon>
        <taxon>Spermatophyta</taxon>
        <taxon>Magnoliopsida</taxon>
        <taxon>eudicotyledons</taxon>
        <taxon>Gunneridae</taxon>
        <taxon>Pentapetalae</taxon>
        <taxon>Caryophyllales</taxon>
        <taxon>Chenopodiaceae</taxon>
        <taxon>Chenopodioideae</taxon>
        <taxon>Atripliceae</taxon>
        <taxon>Chenopodium</taxon>
    </lineage>
</organism>
<evidence type="ECO:0000256" key="3">
    <source>
        <dbReference type="SAM" id="Phobius"/>
    </source>
</evidence>
<keyword evidence="3" id="KW-0472">Membrane</keyword>